<dbReference type="EMBL" id="LAZR01033009">
    <property type="protein sequence ID" value="KKL49292.1"/>
    <property type="molecule type" value="Genomic_DNA"/>
</dbReference>
<evidence type="ECO:0000313" key="1">
    <source>
        <dbReference type="EMBL" id="KKL49292.1"/>
    </source>
</evidence>
<accession>A0A0F9FDV9</accession>
<protein>
    <submittedName>
        <fullName evidence="1">Uncharacterized protein</fullName>
    </submittedName>
</protein>
<proteinExistence type="predicted"/>
<organism evidence="1">
    <name type="scientific">marine sediment metagenome</name>
    <dbReference type="NCBI Taxonomy" id="412755"/>
    <lineage>
        <taxon>unclassified sequences</taxon>
        <taxon>metagenomes</taxon>
        <taxon>ecological metagenomes</taxon>
    </lineage>
</organism>
<reference evidence="1" key="1">
    <citation type="journal article" date="2015" name="Nature">
        <title>Complex archaea that bridge the gap between prokaryotes and eukaryotes.</title>
        <authorList>
            <person name="Spang A."/>
            <person name="Saw J.H."/>
            <person name="Jorgensen S.L."/>
            <person name="Zaremba-Niedzwiedzka K."/>
            <person name="Martijn J."/>
            <person name="Lind A.E."/>
            <person name="van Eijk R."/>
            <person name="Schleper C."/>
            <person name="Guy L."/>
            <person name="Ettema T.J."/>
        </authorList>
    </citation>
    <scope>NUCLEOTIDE SEQUENCE</scope>
</reference>
<comment type="caution">
    <text evidence="1">The sequence shown here is derived from an EMBL/GenBank/DDBJ whole genome shotgun (WGS) entry which is preliminary data.</text>
</comment>
<dbReference type="AlphaFoldDB" id="A0A0F9FDV9"/>
<name>A0A0F9FDV9_9ZZZZ</name>
<gene>
    <name evidence="1" type="ORF">LCGC14_2316990</name>
</gene>
<sequence>MENETFQSWKRSVLPMDEPFETVKNNWSHFKKALRKEGIAIEAFPSYVYGNAGCQDGAIGVVRAIRKAFEKIGVQCPPWTDPPGS</sequence>